<dbReference type="Proteomes" id="UP000093514">
    <property type="component" value="Unassembled WGS sequence"/>
</dbReference>
<evidence type="ECO:0000313" key="2">
    <source>
        <dbReference type="EMBL" id="OCL28036.1"/>
    </source>
</evidence>
<feature type="transmembrane region" description="Helical" evidence="1">
    <location>
        <begin position="112"/>
        <end position="130"/>
    </location>
</feature>
<dbReference type="OrthoDB" id="1679952at2"/>
<dbReference type="EMBL" id="LWDV01000006">
    <property type="protein sequence ID" value="OCL28036.1"/>
    <property type="molecule type" value="Genomic_DNA"/>
</dbReference>
<name>A0A1C0ACE0_9FIRM</name>
<evidence type="ECO:0000256" key="1">
    <source>
        <dbReference type="SAM" id="Phobius"/>
    </source>
</evidence>
<feature type="transmembrane region" description="Helical" evidence="1">
    <location>
        <begin position="87"/>
        <end position="106"/>
    </location>
</feature>
<evidence type="ECO:0008006" key="4">
    <source>
        <dbReference type="Google" id="ProtNLM"/>
    </source>
</evidence>
<sequence length="237" mass="25775">MPIGVILLVALELIIYFGFAEQMIKRMGLNKTALLIFFALMILGSYIDIPISSNPLITINLGGAIIPIALAFYILSKADRKEVFRTVIVTILAGGAIFALTQFYQFEEGHTLIDTNYLFPIISGVIAYLIGRSRKEAFVAGTLGFLIYDLIHVIRITLGGVPGEADIGGAGAFDSIVIGGLLAVLLSELVGESRERLFRDDKDVRQKVEGAKLANSMEVGELGYENKAEDKDGEDDE</sequence>
<feature type="transmembrane region" description="Helical" evidence="1">
    <location>
        <begin position="170"/>
        <end position="190"/>
    </location>
</feature>
<dbReference type="Pfam" id="PF07758">
    <property type="entry name" value="DUF1614"/>
    <property type="match status" value="1"/>
</dbReference>
<organism evidence="2 3">
    <name type="scientific">Orenia metallireducens</name>
    <dbReference type="NCBI Taxonomy" id="1413210"/>
    <lineage>
        <taxon>Bacteria</taxon>
        <taxon>Bacillati</taxon>
        <taxon>Bacillota</taxon>
        <taxon>Clostridia</taxon>
        <taxon>Halanaerobiales</taxon>
        <taxon>Halobacteroidaceae</taxon>
        <taxon>Orenia</taxon>
    </lineage>
</organism>
<keyword evidence="1" id="KW-1133">Transmembrane helix</keyword>
<keyword evidence="1" id="KW-0472">Membrane</keyword>
<dbReference type="InterPro" id="IPR011672">
    <property type="entry name" value="DUF1614"/>
</dbReference>
<reference evidence="2 3" key="2">
    <citation type="submission" date="2016-08" db="EMBL/GenBank/DDBJ databases">
        <title>Orenia metallireducens sp. nov. strain Z6, a Novel Metal-reducing Firmicute from the Deep Subsurface.</title>
        <authorList>
            <person name="Maxim B.I."/>
            <person name="Kenneth K."/>
            <person name="Flynn T.M."/>
            <person name="Oloughlin E.J."/>
            <person name="Locke R.A."/>
            <person name="Weber J.R."/>
            <person name="Egan S.M."/>
            <person name="Mackie R.I."/>
            <person name="Cann I.K."/>
        </authorList>
    </citation>
    <scope>NUCLEOTIDE SEQUENCE [LARGE SCALE GENOMIC DNA]</scope>
    <source>
        <strain evidence="2 3">Z6</strain>
    </source>
</reference>
<keyword evidence="3" id="KW-1185">Reference proteome</keyword>
<proteinExistence type="predicted"/>
<accession>A0A1C0ACE0</accession>
<keyword evidence="1" id="KW-0812">Transmembrane</keyword>
<feature type="transmembrane region" description="Helical" evidence="1">
    <location>
        <begin position="6"/>
        <end position="24"/>
    </location>
</feature>
<reference evidence="3" key="1">
    <citation type="submission" date="2016-07" db="EMBL/GenBank/DDBJ databases">
        <authorList>
            <person name="Florea S."/>
            <person name="Webb J.S."/>
            <person name="Jaromczyk J."/>
            <person name="Schardl C.L."/>
        </authorList>
    </citation>
    <scope>NUCLEOTIDE SEQUENCE [LARGE SCALE GENOMIC DNA]</scope>
    <source>
        <strain evidence="3">Z6</strain>
    </source>
</reference>
<dbReference type="AlphaFoldDB" id="A0A1C0ACE0"/>
<feature type="transmembrane region" description="Helical" evidence="1">
    <location>
        <begin position="33"/>
        <end position="51"/>
    </location>
</feature>
<gene>
    <name evidence="2" type="ORF">U472_02215</name>
</gene>
<feature type="transmembrane region" description="Helical" evidence="1">
    <location>
        <begin position="57"/>
        <end position="75"/>
    </location>
</feature>
<dbReference type="RefSeq" id="WP_068715081.1">
    <property type="nucleotide sequence ID" value="NZ_LWDV01000006.1"/>
</dbReference>
<feature type="transmembrane region" description="Helical" evidence="1">
    <location>
        <begin position="137"/>
        <end position="158"/>
    </location>
</feature>
<comment type="caution">
    <text evidence="2">The sequence shown here is derived from an EMBL/GenBank/DDBJ whole genome shotgun (WGS) entry which is preliminary data.</text>
</comment>
<protein>
    <recommendedName>
        <fullName evidence="4">DUF1614 domain-containing protein</fullName>
    </recommendedName>
</protein>
<evidence type="ECO:0000313" key="3">
    <source>
        <dbReference type="Proteomes" id="UP000093514"/>
    </source>
</evidence>